<dbReference type="PANTHER" id="PTHR32089">
    <property type="entry name" value="METHYL-ACCEPTING CHEMOTAXIS PROTEIN MCPB"/>
    <property type="match status" value="1"/>
</dbReference>
<dbReference type="CDD" id="cd12912">
    <property type="entry name" value="PDC2_MCP_like"/>
    <property type="match status" value="1"/>
</dbReference>
<protein>
    <submittedName>
        <fullName evidence="12">Methyl-accepting chemotaxis sensory transducer with Cache sensor</fullName>
    </submittedName>
</protein>
<dbReference type="GO" id="GO:0005886">
    <property type="term" value="C:plasma membrane"/>
    <property type="evidence" value="ECO:0007669"/>
    <property type="project" value="UniProtKB-SubCell"/>
</dbReference>
<dbReference type="RefSeq" id="WP_109604809.1">
    <property type="nucleotide sequence ID" value="NZ_QGGI01000008.1"/>
</dbReference>
<dbReference type="InterPro" id="IPR004089">
    <property type="entry name" value="MCPsignal_dom"/>
</dbReference>
<dbReference type="CDD" id="cd18773">
    <property type="entry name" value="PDC1_HK_sensor"/>
    <property type="match status" value="1"/>
</dbReference>
<dbReference type="InterPro" id="IPR033479">
    <property type="entry name" value="dCache_1"/>
</dbReference>
<proteinExistence type="inferred from homology"/>
<evidence type="ECO:0000256" key="2">
    <source>
        <dbReference type="ARBA" id="ARBA00022475"/>
    </source>
</evidence>
<comment type="subcellular location">
    <subcellularLocation>
        <location evidence="1">Cell membrane</location>
        <topology evidence="1">Multi-pass membrane protein</topology>
    </subcellularLocation>
</comment>
<dbReference type="CDD" id="cd06225">
    <property type="entry name" value="HAMP"/>
    <property type="match status" value="1"/>
</dbReference>
<dbReference type="SMART" id="SM00283">
    <property type="entry name" value="MA"/>
    <property type="match status" value="1"/>
</dbReference>
<evidence type="ECO:0000256" key="1">
    <source>
        <dbReference type="ARBA" id="ARBA00004651"/>
    </source>
</evidence>
<dbReference type="AlphaFoldDB" id="A0AA45HIU5"/>
<gene>
    <name evidence="12" type="ORF">C7380_108115</name>
</gene>
<dbReference type="Pfam" id="PF00015">
    <property type="entry name" value="MCPsignal"/>
    <property type="match status" value="1"/>
</dbReference>
<reference evidence="12 13" key="1">
    <citation type="submission" date="2018-05" db="EMBL/GenBank/DDBJ databases">
        <title>Genomic Encyclopedia of Type Strains, Phase IV (KMG-IV): sequencing the most valuable type-strain genomes for metagenomic binning, comparative biology and taxonomic classification.</title>
        <authorList>
            <person name="Goeker M."/>
        </authorList>
    </citation>
    <scope>NUCLEOTIDE SEQUENCE [LARGE SCALE GENOMIC DNA]</scope>
    <source>
        <strain evidence="12 13">DSM 24906</strain>
    </source>
</reference>
<sequence length="672" mass="74855">MGINFKTLNKRILFLILVSVISSFAILGIVISINAKRELTPLIEGFVSEVVNAREDELENFVLARVDDLKLLANSDEFILEDKLGMIKEMNNLNKYRDNIYNDLFFVNKNGRGFTATNKDINLSNMNSYTTYMKSKKMNISNAYKSSFNSKNVFAIFQEVRNEDGEIAGTLGVEISLEKLKDFTQGIKLGNAGFPMIIDGTGKVMYHKEEKYIMSLNLMQSQEKGFSGLESIVSDVISKNSGLNLFEDENGNKYFAAYKKVDNTPNWVFAFYMPISQFNEGVRELYKGNTFITLIILGIIVGVSFIISNSVSKPIKKLSNIVDNLSEKNFKEINKTEIDEYLKRRDEIGSISKSVNKLVDTYTNLINELRDSAITLNDSSKSLKKSSDINLNMSKKSLEKSEHINDNIENSSSSIEEVSSSVEEVAASAQTVSLSAQDLSDYSKDVYESTKNGEISIKEIVKFIRDADNQSKDTSNIVNIVWEKSQNIGEIVEKIDSIADQTNLLALNAAIEAARAGEAGKGFSVVAEEIRKLAEESSKTTVEIEGILKDIKDGVKSADVATQKTVGIVENISEKADSVESQFALIREKIMQIDNMIENLTATSEEQSASTEEISSAVDTSSKSIYSIKEDMAELLKTIEESAESSDELEQNSSYLKEISEKLKNIVDTFKI</sequence>
<evidence type="ECO:0000256" key="8">
    <source>
        <dbReference type="ARBA" id="ARBA00029447"/>
    </source>
</evidence>
<keyword evidence="7 9" id="KW-0807">Transducer</keyword>
<evidence type="ECO:0000313" key="13">
    <source>
        <dbReference type="Proteomes" id="UP000245921"/>
    </source>
</evidence>
<evidence type="ECO:0000256" key="9">
    <source>
        <dbReference type="PROSITE-ProRule" id="PRU00284"/>
    </source>
</evidence>
<feature type="transmembrane region" description="Helical" evidence="10">
    <location>
        <begin position="12"/>
        <end position="33"/>
    </location>
</feature>
<comment type="caution">
    <text evidence="12">The sequence shown here is derived from an EMBL/GenBank/DDBJ whole genome shotgun (WGS) entry which is preliminary data.</text>
</comment>
<organism evidence="12 13">
    <name type="scientific">Oceanotoga teriensis</name>
    <dbReference type="NCBI Taxonomy" id="515440"/>
    <lineage>
        <taxon>Bacteria</taxon>
        <taxon>Thermotogati</taxon>
        <taxon>Thermotogota</taxon>
        <taxon>Thermotogae</taxon>
        <taxon>Petrotogales</taxon>
        <taxon>Petrotogaceae</taxon>
        <taxon>Oceanotoga</taxon>
    </lineage>
</organism>
<feature type="transmembrane region" description="Helical" evidence="10">
    <location>
        <begin position="291"/>
        <end position="311"/>
    </location>
</feature>
<evidence type="ECO:0000313" key="12">
    <source>
        <dbReference type="EMBL" id="PWJ93285.1"/>
    </source>
</evidence>
<keyword evidence="4 10" id="KW-0812">Transmembrane</keyword>
<keyword evidence="13" id="KW-1185">Reference proteome</keyword>
<dbReference type="Gene3D" id="1.10.287.950">
    <property type="entry name" value="Methyl-accepting chemotaxis protein"/>
    <property type="match status" value="1"/>
</dbReference>
<dbReference type="PANTHER" id="PTHR32089:SF112">
    <property type="entry name" value="LYSOZYME-LIKE PROTEIN-RELATED"/>
    <property type="match status" value="1"/>
</dbReference>
<evidence type="ECO:0000256" key="5">
    <source>
        <dbReference type="ARBA" id="ARBA00022989"/>
    </source>
</evidence>
<dbReference type="Pfam" id="PF02743">
    <property type="entry name" value="dCache_1"/>
    <property type="match status" value="1"/>
</dbReference>
<keyword evidence="3" id="KW-0145">Chemotaxis</keyword>
<keyword evidence="5 10" id="KW-1133">Transmembrane helix</keyword>
<evidence type="ECO:0000259" key="11">
    <source>
        <dbReference type="PROSITE" id="PS50111"/>
    </source>
</evidence>
<feature type="domain" description="Methyl-accepting transducer" evidence="11">
    <location>
        <begin position="386"/>
        <end position="622"/>
    </location>
</feature>
<dbReference type="GO" id="GO:0004888">
    <property type="term" value="F:transmembrane signaling receptor activity"/>
    <property type="evidence" value="ECO:0007669"/>
    <property type="project" value="InterPro"/>
</dbReference>
<evidence type="ECO:0000256" key="4">
    <source>
        <dbReference type="ARBA" id="ARBA00022692"/>
    </source>
</evidence>
<dbReference type="EMBL" id="QGGI01000008">
    <property type="protein sequence ID" value="PWJ93285.1"/>
    <property type="molecule type" value="Genomic_DNA"/>
</dbReference>
<dbReference type="PROSITE" id="PS50111">
    <property type="entry name" value="CHEMOTAXIS_TRANSDUC_2"/>
    <property type="match status" value="1"/>
</dbReference>
<dbReference type="CDD" id="cd11386">
    <property type="entry name" value="MCP_signal"/>
    <property type="match status" value="1"/>
</dbReference>
<name>A0AA45HIU5_9BACT</name>
<keyword evidence="2" id="KW-1003">Cell membrane</keyword>
<dbReference type="GO" id="GO:0006935">
    <property type="term" value="P:chemotaxis"/>
    <property type="evidence" value="ECO:0007669"/>
    <property type="project" value="UniProtKB-KW"/>
</dbReference>
<evidence type="ECO:0000256" key="6">
    <source>
        <dbReference type="ARBA" id="ARBA00023136"/>
    </source>
</evidence>
<evidence type="ECO:0000256" key="7">
    <source>
        <dbReference type="ARBA" id="ARBA00023224"/>
    </source>
</evidence>
<keyword evidence="6 10" id="KW-0472">Membrane</keyword>
<dbReference type="SUPFAM" id="SSF58104">
    <property type="entry name" value="Methyl-accepting chemotaxis protein (MCP) signaling domain"/>
    <property type="match status" value="1"/>
</dbReference>
<accession>A0AA45HIU5</accession>
<dbReference type="Proteomes" id="UP000245921">
    <property type="component" value="Unassembled WGS sequence"/>
</dbReference>
<dbReference type="PRINTS" id="PR00260">
    <property type="entry name" value="CHEMTRNSDUCR"/>
</dbReference>
<dbReference type="InterPro" id="IPR004090">
    <property type="entry name" value="Chemotax_Me-accpt_rcpt"/>
</dbReference>
<evidence type="ECO:0000256" key="10">
    <source>
        <dbReference type="SAM" id="Phobius"/>
    </source>
</evidence>
<dbReference type="Gene3D" id="3.30.450.20">
    <property type="entry name" value="PAS domain"/>
    <property type="match status" value="1"/>
</dbReference>
<dbReference type="Gene3D" id="6.10.340.10">
    <property type="match status" value="1"/>
</dbReference>
<comment type="similarity">
    <text evidence="8">Belongs to the methyl-accepting chemotaxis (MCP) protein family.</text>
</comment>
<evidence type="ECO:0000256" key="3">
    <source>
        <dbReference type="ARBA" id="ARBA00022500"/>
    </source>
</evidence>
<dbReference type="GO" id="GO:0007165">
    <property type="term" value="P:signal transduction"/>
    <property type="evidence" value="ECO:0007669"/>
    <property type="project" value="UniProtKB-KW"/>
</dbReference>